<reference evidence="1" key="1">
    <citation type="submission" date="2020-12" db="EMBL/GenBank/DDBJ databases">
        <title>Vagococcus allomyrinae sp. nov. and Enterococcus lavae sp. nov., isolated from the larvae of Allomyrina dichotoma.</title>
        <authorList>
            <person name="Lee S.D."/>
        </authorList>
    </citation>
    <scope>NUCLEOTIDE SEQUENCE</scope>
    <source>
        <strain evidence="1">BWB3-3</strain>
    </source>
</reference>
<dbReference type="EMBL" id="JAEEGA010000002">
    <property type="protein sequence ID" value="MBP1040108.1"/>
    <property type="molecule type" value="Genomic_DNA"/>
</dbReference>
<dbReference type="Gene3D" id="1.10.3290.10">
    <property type="entry name" value="Fido-like domain"/>
    <property type="match status" value="1"/>
</dbReference>
<proteinExistence type="predicted"/>
<protein>
    <submittedName>
        <fullName evidence="1">Uncharacterized protein</fullName>
    </submittedName>
</protein>
<keyword evidence="2" id="KW-1185">Reference proteome</keyword>
<dbReference type="RefSeq" id="WP_209525002.1">
    <property type="nucleotide sequence ID" value="NZ_JAEEGA010000002.1"/>
</dbReference>
<sequence>MVRSELYGAYHYDDPDNEYTYSNSSVLRNKFNIKDSEKLTEREYQLVKMKSLDLFVSPIKVFSM</sequence>
<dbReference type="InterPro" id="IPR036597">
    <property type="entry name" value="Fido-like_dom_sf"/>
</dbReference>
<evidence type="ECO:0000313" key="2">
    <source>
        <dbReference type="Proteomes" id="UP000674938"/>
    </source>
</evidence>
<organism evidence="1 2">
    <name type="scientific">Vagococcus allomyrinae</name>
    <dbReference type="NCBI Taxonomy" id="2794353"/>
    <lineage>
        <taxon>Bacteria</taxon>
        <taxon>Bacillati</taxon>
        <taxon>Bacillota</taxon>
        <taxon>Bacilli</taxon>
        <taxon>Lactobacillales</taxon>
        <taxon>Enterococcaceae</taxon>
        <taxon>Vagococcus</taxon>
    </lineage>
</organism>
<comment type="caution">
    <text evidence="1">The sequence shown here is derived from an EMBL/GenBank/DDBJ whole genome shotgun (WGS) entry which is preliminary data.</text>
</comment>
<dbReference type="Proteomes" id="UP000674938">
    <property type="component" value="Unassembled WGS sequence"/>
</dbReference>
<dbReference type="AlphaFoldDB" id="A0A940SV93"/>
<name>A0A940SV93_9ENTE</name>
<gene>
    <name evidence="1" type="ORF">I6N95_03695</name>
</gene>
<accession>A0A940SV93</accession>
<evidence type="ECO:0000313" key="1">
    <source>
        <dbReference type="EMBL" id="MBP1040108.1"/>
    </source>
</evidence>